<dbReference type="PANTHER" id="PTHR43289">
    <property type="entry name" value="MITOGEN-ACTIVATED PROTEIN KINASE KINASE KINASE 20-RELATED"/>
    <property type="match status" value="1"/>
</dbReference>
<dbReference type="Pfam" id="PF00069">
    <property type="entry name" value="Pkinase"/>
    <property type="match status" value="1"/>
</dbReference>
<dbReference type="AlphaFoldDB" id="A6G8M4"/>
<dbReference type="PROSITE" id="PS50011">
    <property type="entry name" value="PROTEIN_KINASE_DOM"/>
    <property type="match status" value="1"/>
</dbReference>
<dbReference type="RefSeq" id="WP_006973069.1">
    <property type="nucleotide sequence ID" value="NZ_ABCS01000040.1"/>
</dbReference>
<dbReference type="InterPro" id="IPR008271">
    <property type="entry name" value="Ser/Thr_kinase_AS"/>
</dbReference>
<evidence type="ECO:0000256" key="4">
    <source>
        <dbReference type="ARBA" id="ARBA00022840"/>
    </source>
</evidence>
<evidence type="ECO:0000256" key="2">
    <source>
        <dbReference type="ARBA" id="ARBA00022741"/>
    </source>
</evidence>
<keyword evidence="2 5" id="KW-0547">Nucleotide-binding</keyword>
<feature type="domain" description="Protein kinase" evidence="6">
    <location>
        <begin position="74"/>
        <end position="322"/>
    </location>
</feature>
<sequence>MEGDRIPVPKDCSEAELRAYAERVGYPFEKLWEDVHADAGADVLSVVAAFGLNELWASLGMRENVHEVVVGGRFRLIRRVGAGSYGTVYEAEDVELGRKVAVKVMPIEDPDIADREGKALAAVNHPSIVKIFDHGRADDYRWLVLEFLDGPTLDRWCEGKGTREILSRYREAGEGLAAAHRQGLIHRDFKPGNVMITAEGHAVVTDFGLARNLESLNDRAPEESTLMGSGTLGFLSRERLQGAPGDERSDQFAFCVSLWWTLTGSHPFDVGGELRDYFDAMGGPPRGGRTLPRRLRRVLERGLAPLPGDRWPSMARLLEELGDATSRRRAWWLGAVLFLLGSGTLISWNARVLFESAPFEIQMSLVDEMSLEALEAIEDDDHAAIVQALSMGYPAAMREGRADDFIRVSWLAATTLQDAGNDFDAEFAWAMTGRLARQAQLSELEDYAWRQVRKLSPHL</sequence>
<evidence type="ECO:0000313" key="8">
    <source>
        <dbReference type="Proteomes" id="UP000005801"/>
    </source>
</evidence>
<evidence type="ECO:0000259" key="6">
    <source>
        <dbReference type="PROSITE" id="PS50011"/>
    </source>
</evidence>
<evidence type="ECO:0000256" key="3">
    <source>
        <dbReference type="ARBA" id="ARBA00022777"/>
    </source>
</evidence>
<dbReference type="GO" id="GO:0004674">
    <property type="term" value="F:protein serine/threonine kinase activity"/>
    <property type="evidence" value="ECO:0007669"/>
    <property type="project" value="UniProtKB-KW"/>
</dbReference>
<dbReference type="PANTHER" id="PTHR43289:SF6">
    <property type="entry name" value="SERINE_THREONINE-PROTEIN KINASE NEKL-3"/>
    <property type="match status" value="1"/>
</dbReference>
<dbReference type="PROSITE" id="PS00107">
    <property type="entry name" value="PROTEIN_KINASE_ATP"/>
    <property type="match status" value="1"/>
</dbReference>
<protein>
    <submittedName>
        <fullName evidence="7">Serine/threonine protein kinase</fullName>
    </submittedName>
</protein>
<evidence type="ECO:0000313" key="7">
    <source>
        <dbReference type="EMBL" id="EDM77801.1"/>
    </source>
</evidence>
<dbReference type="PROSITE" id="PS00108">
    <property type="entry name" value="PROTEIN_KINASE_ST"/>
    <property type="match status" value="1"/>
</dbReference>
<accession>A6G8M4</accession>
<dbReference type="GO" id="GO:0005524">
    <property type="term" value="F:ATP binding"/>
    <property type="evidence" value="ECO:0007669"/>
    <property type="project" value="UniProtKB-UniRule"/>
</dbReference>
<proteinExistence type="predicted"/>
<dbReference type="Gene3D" id="1.10.510.10">
    <property type="entry name" value="Transferase(Phosphotransferase) domain 1"/>
    <property type="match status" value="1"/>
</dbReference>
<reference evidence="7 8" key="1">
    <citation type="submission" date="2007-06" db="EMBL/GenBank/DDBJ databases">
        <authorList>
            <person name="Shimkets L."/>
            <person name="Ferriera S."/>
            <person name="Johnson J."/>
            <person name="Kravitz S."/>
            <person name="Beeson K."/>
            <person name="Sutton G."/>
            <person name="Rogers Y.-H."/>
            <person name="Friedman R."/>
            <person name="Frazier M."/>
            <person name="Venter J.C."/>
        </authorList>
    </citation>
    <scope>NUCLEOTIDE SEQUENCE [LARGE SCALE GENOMIC DNA]</scope>
    <source>
        <strain evidence="7 8">SIR-1</strain>
    </source>
</reference>
<dbReference type="CDD" id="cd14014">
    <property type="entry name" value="STKc_PknB_like"/>
    <property type="match status" value="1"/>
</dbReference>
<dbReference type="SUPFAM" id="SSF56112">
    <property type="entry name" value="Protein kinase-like (PK-like)"/>
    <property type="match status" value="1"/>
</dbReference>
<dbReference type="InterPro" id="IPR011009">
    <property type="entry name" value="Kinase-like_dom_sf"/>
</dbReference>
<comment type="caution">
    <text evidence="7">The sequence shown here is derived from an EMBL/GenBank/DDBJ whole genome shotgun (WGS) entry which is preliminary data.</text>
</comment>
<evidence type="ECO:0000256" key="1">
    <source>
        <dbReference type="ARBA" id="ARBA00022679"/>
    </source>
</evidence>
<keyword evidence="7" id="KW-0723">Serine/threonine-protein kinase</keyword>
<keyword evidence="8" id="KW-1185">Reference proteome</keyword>
<organism evidence="7 8">
    <name type="scientific">Plesiocystis pacifica SIR-1</name>
    <dbReference type="NCBI Taxonomy" id="391625"/>
    <lineage>
        <taxon>Bacteria</taxon>
        <taxon>Pseudomonadati</taxon>
        <taxon>Myxococcota</taxon>
        <taxon>Polyangia</taxon>
        <taxon>Nannocystales</taxon>
        <taxon>Nannocystaceae</taxon>
        <taxon>Plesiocystis</taxon>
    </lineage>
</organism>
<keyword evidence="4 5" id="KW-0067">ATP-binding</keyword>
<dbReference type="InterPro" id="IPR000719">
    <property type="entry name" value="Prot_kinase_dom"/>
</dbReference>
<dbReference type="EMBL" id="ABCS01000040">
    <property type="protein sequence ID" value="EDM77801.1"/>
    <property type="molecule type" value="Genomic_DNA"/>
</dbReference>
<dbReference type="Gene3D" id="3.30.200.20">
    <property type="entry name" value="Phosphorylase Kinase, domain 1"/>
    <property type="match status" value="1"/>
</dbReference>
<feature type="binding site" evidence="5">
    <location>
        <position position="103"/>
    </location>
    <ligand>
        <name>ATP</name>
        <dbReference type="ChEBI" id="CHEBI:30616"/>
    </ligand>
</feature>
<evidence type="ECO:0000256" key="5">
    <source>
        <dbReference type="PROSITE-ProRule" id="PRU10141"/>
    </source>
</evidence>
<dbReference type="eggNOG" id="COG0515">
    <property type="taxonomic scope" value="Bacteria"/>
</dbReference>
<dbReference type="InterPro" id="IPR017441">
    <property type="entry name" value="Protein_kinase_ATP_BS"/>
</dbReference>
<dbReference type="STRING" id="391625.PPSIR1_38504"/>
<name>A6G8M4_9BACT</name>
<keyword evidence="1" id="KW-0808">Transferase</keyword>
<dbReference type="Proteomes" id="UP000005801">
    <property type="component" value="Unassembled WGS sequence"/>
</dbReference>
<dbReference type="OrthoDB" id="9801841at2"/>
<gene>
    <name evidence="7" type="ORF">PPSIR1_38504</name>
</gene>
<keyword evidence="3 7" id="KW-0418">Kinase</keyword>